<protein>
    <submittedName>
        <fullName evidence="1">Uncharacterized protein</fullName>
    </submittedName>
</protein>
<comment type="caution">
    <text evidence="1">The sequence shown here is derived from an EMBL/GenBank/DDBJ whole genome shotgun (WGS) entry which is preliminary data.</text>
</comment>
<sequence>MSTSPCLKGKHDCDVQRHHHWTPQPWLPSKRSDQIQIFIKRNGPDMSTSPCLKGKHDCDVQRHHHWTPQPWLPSKHSDQIQSLHIISMIFNFSQVCTENVISIFDATSSQLRQVSISAIDHWGCHQLLGFSCWSRWELRCNHQETLEVAGDSPTRESPVPSFIPVQLTNWVIICPKHSEQEAQNFCDVIRKVGLTLQNLLVSVQLTNWVIIYPKRSEQEAQNFCDILHKVGLTLQNLLVSVQLTNWVIIYPKRSEQEAQNFCNLLQVSIFAIDHWGCHQLLGYSCWSRWELRCNHQEMLEVAGDSPTRESPVPSFIPWSNWVNIYPKRSEHEARNFCDVLHKVGLTLLQARVSFVPYLLQVSISAIDHWGCHQLLGYSCWSRLELRCDHQETLEVAGESPTRESPVPSFIP</sequence>
<dbReference type="AlphaFoldDB" id="A0AAN9Y1X4"/>
<reference evidence="1 2" key="1">
    <citation type="submission" date="2024-03" db="EMBL/GenBank/DDBJ databases">
        <title>Adaptation during the transition from Ophiocordyceps entomopathogen to insect associate is accompanied by gene loss and intensified selection.</title>
        <authorList>
            <person name="Ward C.M."/>
            <person name="Onetto C.A."/>
            <person name="Borneman A.R."/>
        </authorList>
    </citation>
    <scope>NUCLEOTIDE SEQUENCE [LARGE SCALE GENOMIC DNA]</scope>
    <source>
        <strain evidence="1">AWRI1</strain>
        <tissue evidence="1">Single Adult Female</tissue>
    </source>
</reference>
<evidence type="ECO:0000313" key="2">
    <source>
        <dbReference type="Proteomes" id="UP001367676"/>
    </source>
</evidence>
<dbReference type="EMBL" id="JBBCAQ010000033">
    <property type="protein sequence ID" value="KAK7582789.1"/>
    <property type="molecule type" value="Genomic_DNA"/>
</dbReference>
<evidence type="ECO:0000313" key="1">
    <source>
        <dbReference type="EMBL" id="KAK7582789.1"/>
    </source>
</evidence>
<proteinExistence type="predicted"/>
<gene>
    <name evidence="1" type="ORF">V9T40_014234</name>
</gene>
<name>A0AAN9Y1X4_9HEMI</name>
<dbReference type="Proteomes" id="UP001367676">
    <property type="component" value="Unassembled WGS sequence"/>
</dbReference>
<accession>A0AAN9Y1X4</accession>
<organism evidence="1 2">
    <name type="scientific">Parthenolecanium corni</name>
    <dbReference type="NCBI Taxonomy" id="536013"/>
    <lineage>
        <taxon>Eukaryota</taxon>
        <taxon>Metazoa</taxon>
        <taxon>Ecdysozoa</taxon>
        <taxon>Arthropoda</taxon>
        <taxon>Hexapoda</taxon>
        <taxon>Insecta</taxon>
        <taxon>Pterygota</taxon>
        <taxon>Neoptera</taxon>
        <taxon>Paraneoptera</taxon>
        <taxon>Hemiptera</taxon>
        <taxon>Sternorrhyncha</taxon>
        <taxon>Coccoidea</taxon>
        <taxon>Coccidae</taxon>
        <taxon>Parthenolecanium</taxon>
    </lineage>
</organism>
<keyword evidence="2" id="KW-1185">Reference proteome</keyword>